<protein>
    <recommendedName>
        <fullName evidence="3">DUF1643 domain-containing protein</fullName>
    </recommendedName>
</protein>
<evidence type="ECO:0000313" key="2">
    <source>
        <dbReference type="Proteomes" id="UP000000593"/>
    </source>
</evidence>
<sequence length="186" mass="20862">MSTFATAKIGSSAPLPEQSVDSIVMERTVFNDDRTHRFTLFRHWGNLEDYACGISMNPSGAAEDVSDPTVNGMVRRAKKHWGVGAYYQLNVMSIRGTYSSDLAKTSVVNLPENDEWIRRIVANARIVVVSWGNPGHKSGRGAEIEKILRETCDPLKVFCFGKNKNGSPVHPLYQRIDKELVPYFEQ</sequence>
<gene>
    <name evidence="1" type="ordered locus">PBPRA1332</name>
</gene>
<dbReference type="eggNOG" id="COG4333">
    <property type="taxonomic scope" value="Bacteria"/>
</dbReference>
<accession>Q6LSI3</accession>
<dbReference type="InterPro" id="IPR012441">
    <property type="entry name" value="DUF1643"/>
</dbReference>
<name>Q6LSI3_PHOPR</name>
<evidence type="ECO:0000313" key="1">
    <source>
        <dbReference type="EMBL" id="CAG19743.1"/>
    </source>
</evidence>
<dbReference type="HOGENOM" id="CLU_1425197_0_0_6"/>
<dbReference type="RefSeq" id="WP_011218072.1">
    <property type="nucleotide sequence ID" value="NC_006370.1"/>
</dbReference>
<dbReference type="Pfam" id="PF07799">
    <property type="entry name" value="DUF1643"/>
    <property type="match status" value="1"/>
</dbReference>
<evidence type="ECO:0008006" key="3">
    <source>
        <dbReference type="Google" id="ProtNLM"/>
    </source>
</evidence>
<dbReference type="AlphaFoldDB" id="Q6LSI3"/>
<dbReference type="EMBL" id="CR378667">
    <property type="protein sequence ID" value="CAG19743.1"/>
    <property type="molecule type" value="Genomic_DNA"/>
</dbReference>
<keyword evidence="2" id="KW-1185">Reference proteome</keyword>
<organism evidence="1 2">
    <name type="scientific">Photobacterium profundum (strain SS9)</name>
    <dbReference type="NCBI Taxonomy" id="298386"/>
    <lineage>
        <taxon>Bacteria</taxon>
        <taxon>Pseudomonadati</taxon>
        <taxon>Pseudomonadota</taxon>
        <taxon>Gammaproteobacteria</taxon>
        <taxon>Vibrionales</taxon>
        <taxon>Vibrionaceae</taxon>
        <taxon>Photobacterium</taxon>
    </lineage>
</organism>
<dbReference type="STRING" id="298386.PBPRA1332"/>
<proteinExistence type="predicted"/>
<dbReference type="Proteomes" id="UP000000593">
    <property type="component" value="Chromosome 1"/>
</dbReference>
<dbReference type="KEGG" id="ppr:PBPRA1332"/>
<reference evidence="2" key="1">
    <citation type="journal article" date="2005" name="Science">
        <title>Life at depth: Photobacterium profundum genome sequence and expression analysis.</title>
        <authorList>
            <person name="Vezzi A."/>
            <person name="Campanaro S."/>
            <person name="D'Angelo M."/>
            <person name="Simonato F."/>
            <person name="Vitulo N."/>
            <person name="Lauro F.M."/>
            <person name="Cestaro A."/>
            <person name="Malacrida G."/>
            <person name="Simionati B."/>
            <person name="Cannata N."/>
            <person name="Romualdi C."/>
            <person name="Bartlett D.H."/>
            <person name="Valle G."/>
        </authorList>
    </citation>
    <scope>NUCLEOTIDE SEQUENCE [LARGE SCALE GENOMIC DNA]</scope>
    <source>
        <strain evidence="2">ATCC BAA-1253 / SS9</strain>
    </source>
</reference>